<dbReference type="PROSITE" id="PS51257">
    <property type="entry name" value="PROKAR_LIPOPROTEIN"/>
    <property type="match status" value="1"/>
</dbReference>
<dbReference type="PANTHER" id="PTHR42996:SF1">
    <property type="entry name" value="PHOSPHATE-BINDING PROTEIN PSTS"/>
    <property type="match status" value="1"/>
</dbReference>
<evidence type="ECO:0000256" key="7">
    <source>
        <dbReference type="SAM" id="SignalP"/>
    </source>
</evidence>
<reference evidence="9 10" key="1">
    <citation type="submission" date="2018-06" db="EMBL/GenBank/DDBJ databases">
        <title>Mucibacter soli gen. nov., sp. nov., a new member of the family Chitinophagaceae producing mucin.</title>
        <authorList>
            <person name="Kim M.-K."/>
            <person name="Park S."/>
            <person name="Kim T.-S."/>
            <person name="Joung Y."/>
            <person name="Han J.-H."/>
            <person name="Kim S.B."/>
        </authorList>
    </citation>
    <scope>NUCLEOTIDE SEQUENCE [LARGE SCALE GENOMIC DNA]</scope>
    <source>
        <strain evidence="9 10">R1-15</strain>
    </source>
</reference>
<feature type="domain" description="PBP" evidence="8">
    <location>
        <begin position="37"/>
        <end position="312"/>
    </location>
</feature>
<dbReference type="Gene3D" id="3.40.190.10">
    <property type="entry name" value="Periplasmic binding protein-like II"/>
    <property type="match status" value="2"/>
</dbReference>
<evidence type="ECO:0000259" key="8">
    <source>
        <dbReference type="Pfam" id="PF12849"/>
    </source>
</evidence>
<gene>
    <name evidence="9" type="primary">pstS</name>
    <name evidence="9" type="ORF">DN068_17560</name>
</gene>
<keyword evidence="5 6" id="KW-0592">Phosphate transport</keyword>
<dbReference type="Pfam" id="PF12849">
    <property type="entry name" value="PBP_like_2"/>
    <property type="match status" value="1"/>
</dbReference>
<comment type="caution">
    <text evidence="9">The sequence shown here is derived from an EMBL/GenBank/DDBJ whole genome shotgun (WGS) entry which is preliminary data.</text>
</comment>
<comment type="similarity">
    <text evidence="2 6">Belongs to the PstS family.</text>
</comment>
<keyword evidence="7" id="KW-0732">Signal</keyword>
<evidence type="ECO:0000256" key="6">
    <source>
        <dbReference type="PIRNR" id="PIRNR002756"/>
    </source>
</evidence>
<dbReference type="SUPFAM" id="SSF53850">
    <property type="entry name" value="Periplasmic binding protein-like II"/>
    <property type="match status" value="1"/>
</dbReference>
<dbReference type="AlphaFoldDB" id="A0A2W2AE73"/>
<keyword evidence="4 6" id="KW-0813">Transport</keyword>
<feature type="signal peptide" evidence="7">
    <location>
        <begin position="1"/>
        <end position="22"/>
    </location>
</feature>
<evidence type="ECO:0000256" key="4">
    <source>
        <dbReference type="ARBA" id="ARBA00022448"/>
    </source>
</evidence>
<name>A0A2W2AE73_9BACT</name>
<dbReference type="Proteomes" id="UP000248745">
    <property type="component" value="Unassembled WGS sequence"/>
</dbReference>
<dbReference type="EMBL" id="QKTW01000022">
    <property type="protein sequence ID" value="PZF71862.1"/>
    <property type="molecule type" value="Genomic_DNA"/>
</dbReference>
<dbReference type="InterPro" id="IPR024370">
    <property type="entry name" value="PBP_domain"/>
</dbReference>
<dbReference type="InterPro" id="IPR050962">
    <property type="entry name" value="Phosphate-bind_PstS"/>
</dbReference>
<dbReference type="InterPro" id="IPR005673">
    <property type="entry name" value="ABC_phos-bd_PstS"/>
</dbReference>
<accession>A0A2W2AE73</accession>
<evidence type="ECO:0000256" key="1">
    <source>
        <dbReference type="ARBA" id="ARBA00002841"/>
    </source>
</evidence>
<dbReference type="NCBIfam" id="TIGR00975">
    <property type="entry name" value="3a0107s03"/>
    <property type="match status" value="1"/>
</dbReference>
<dbReference type="GO" id="GO:0042301">
    <property type="term" value="F:phosphate ion binding"/>
    <property type="evidence" value="ECO:0007669"/>
    <property type="project" value="InterPro"/>
</dbReference>
<dbReference type="PIRSF" id="PIRSF002756">
    <property type="entry name" value="PstS"/>
    <property type="match status" value="1"/>
</dbReference>
<organism evidence="9 10">
    <name type="scientific">Taibaiella soli</name>
    <dbReference type="NCBI Taxonomy" id="1649169"/>
    <lineage>
        <taxon>Bacteria</taxon>
        <taxon>Pseudomonadati</taxon>
        <taxon>Bacteroidota</taxon>
        <taxon>Chitinophagia</taxon>
        <taxon>Chitinophagales</taxon>
        <taxon>Chitinophagaceae</taxon>
        <taxon>Taibaiella</taxon>
    </lineage>
</organism>
<dbReference type="GO" id="GO:0043190">
    <property type="term" value="C:ATP-binding cassette (ABC) transporter complex"/>
    <property type="evidence" value="ECO:0007669"/>
    <property type="project" value="InterPro"/>
</dbReference>
<protein>
    <recommendedName>
        <fullName evidence="6">Phosphate-binding protein</fullName>
    </recommendedName>
</protein>
<dbReference type="RefSeq" id="WP_111000233.1">
    <property type="nucleotide sequence ID" value="NZ_QKTW01000022.1"/>
</dbReference>
<comment type="subunit">
    <text evidence="3">The complex is composed of two ATP-binding proteins (PstB), two transmembrane proteins (PstC and PstA) and a solute-binding protein (PstS).</text>
</comment>
<dbReference type="OrthoDB" id="9783488at2"/>
<dbReference type="PANTHER" id="PTHR42996">
    <property type="entry name" value="PHOSPHATE-BINDING PROTEIN PSTS"/>
    <property type="match status" value="1"/>
</dbReference>
<evidence type="ECO:0000313" key="10">
    <source>
        <dbReference type="Proteomes" id="UP000248745"/>
    </source>
</evidence>
<sequence length="368" mass="39130">MKSFKRLTIASLALAISTSLMFSSCGNSGSDATGDDSKTADNSIIGAGSTFDNPLFTKQFAEYEKTNGLKVNYQSIGSGGGIQQLTNKTVDFGASDAPLNDEQTQKMGVAALHIPVTAGAVVVSYNLPEVKDTLKFNPEVLANIFMGNIKKWNDAKIAALNPGVTLPATDIVIAHRSDGSGTTNIFTTYLSKVSPEWESKVGKGSSINWPVGLGGKGNEGVAGLIKQTPGTIGYIELSYALQNNMSFAKMQNKAGNFITPSIASVTAAANITLPADAKVSLTNTEAADGYPISGLSWVLIYKEQKYDNRTKEKATAMVKLIWWQVHEGQQYSEALHYAPLSQNAVATAEAILKTATYDGQPILQSQAQ</sequence>
<proteinExistence type="inferred from homology"/>
<dbReference type="GO" id="GO:0035435">
    <property type="term" value="P:phosphate ion transmembrane transport"/>
    <property type="evidence" value="ECO:0007669"/>
    <property type="project" value="InterPro"/>
</dbReference>
<evidence type="ECO:0000256" key="2">
    <source>
        <dbReference type="ARBA" id="ARBA00008725"/>
    </source>
</evidence>
<evidence type="ECO:0000256" key="5">
    <source>
        <dbReference type="ARBA" id="ARBA00022592"/>
    </source>
</evidence>
<evidence type="ECO:0000256" key="3">
    <source>
        <dbReference type="ARBA" id="ARBA00011529"/>
    </source>
</evidence>
<comment type="function">
    <text evidence="1">Part of the ABC transporter complex PstSACB involved in phosphate import.</text>
</comment>
<keyword evidence="10" id="KW-1185">Reference proteome</keyword>
<evidence type="ECO:0000313" key="9">
    <source>
        <dbReference type="EMBL" id="PZF71862.1"/>
    </source>
</evidence>
<dbReference type="CDD" id="cd13565">
    <property type="entry name" value="PBP2_PstS"/>
    <property type="match status" value="1"/>
</dbReference>
<feature type="chain" id="PRO_5016165628" description="Phosphate-binding protein" evidence="7">
    <location>
        <begin position="23"/>
        <end position="368"/>
    </location>
</feature>